<keyword evidence="3 4" id="KW-0418">Kinase</keyword>
<dbReference type="Gene3D" id="3.30.470.160">
    <property type="entry name" value="Inositol polyphosphate kinase"/>
    <property type="match status" value="1"/>
</dbReference>
<dbReference type="Proteomes" id="UP001479436">
    <property type="component" value="Unassembled WGS sequence"/>
</dbReference>
<evidence type="ECO:0000256" key="1">
    <source>
        <dbReference type="ARBA" id="ARBA00007374"/>
    </source>
</evidence>
<keyword evidence="7" id="KW-1185">Reference proteome</keyword>
<name>A0ABR2WMJ8_9FUNG</name>
<dbReference type="InterPro" id="IPR038286">
    <property type="entry name" value="IPK_sf"/>
</dbReference>
<dbReference type="GO" id="GO:0016301">
    <property type="term" value="F:kinase activity"/>
    <property type="evidence" value="ECO:0007669"/>
    <property type="project" value="UniProtKB-KW"/>
</dbReference>
<feature type="region of interest" description="Disordered" evidence="5">
    <location>
        <begin position="239"/>
        <end position="301"/>
    </location>
</feature>
<accession>A0ABR2WMJ8</accession>
<proteinExistence type="inferred from homology"/>
<dbReference type="PANTHER" id="PTHR12400:SF21">
    <property type="entry name" value="KINASE"/>
    <property type="match status" value="1"/>
</dbReference>
<feature type="compositionally biased region" description="Polar residues" evidence="5">
    <location>
        <begin position="290"/>
        <end position="301"/>
    </location>
</feature>
<reference evidence="6 7" key="1">
    <citation type="submission" date="2023-04" db="EMBL/GenBank/DDBJ databases">
        <title>Genome of Basidiobolus ranarum AG-B5.</title>
        <authorList>
            <person name="Stajich J.E."/>
            <person name="Carter-House D."/>
            <person name="Gryganskyi A."/>
        </authorList>
    </citation>
    <scope>NUCLEOTIDE SEQUENCE [LARGE SCALE GENOMIC DNA]</scope>
    <source>
        <strain evidence="6 7">AG-B5</strain>
    </source>
</reference>
<protein>
    <recommendedName>
        <fullName evidence="4">Kinase</fullName>
        <ecNumber evidence="4">2.7.-.-</ecNumber>
    </recommendedName>
</protein>
<gene>
    <name evidence="6" type="primary">KCS1_1</name>
    <name evidence="6" type="ORF">K7432_011235</name>
</gene>
<dbReference type="InterPro" id="IPR005522">
    <property type="entry name" value="IPK"/>
</dbReference>
<evidence type="ECO:0000256" key="5">
    <source>
        <dbReference type="SAM" id="MobiDB-lite"/>
    </source>
</evidence>
<sequence>MNSVEYFLPQVLSKTTRRLSYKIYDHPIEMLHSLSAPETHSLDNDSLHFNTTTKAESKLGKPTIITNSEALHSDDVWRASNEPHSSTDLSQDSSNEDQSEDAIDSPDEPLYSTSISLLPYRNQVGGHTPLLRFSRKALCKPLNVHERDFYEHIETHHPELLPFTAKYIGVINIKFKTELSGDLIPEFVFTENKHILPDWLIRKLSFHDSNEVLFNRSCPGLSKVNNELKEQIIKELLSPTCKNSEPGSSGSEKKSDSSKHVLRRRKSTPMVRPTISRKSSRDNESSSGSIQDPSVSNNHDNFTNPWSAQCYRRFRSNNAHPENINEWMLLEDLVESVKSPCILDLKMGTRQYGVNATKKKHDSQTEKCAKSTSKSLGVRMCGIQVSRPKVDEVYYQNKYHGRKLDEAGFKSALEAYLYDGERVITEHIPTIVRKLQSLSRVVKSIDCYRFYASSLLFVYDSTEPYNEQTISIKMIDFANSVTDAQTLRKEKVVPYPPTTPGPDAGYLHGLRTLIYSFQEIWQRHASLEDRERFGDSLLSSESDSECDIGDAIYSRKVSFTE</sequence>
<evidence type="ECO:0000256" key="4">
    <source>
        <dbReference type="RuleBase" id="RU363090"/>
    </source>
</evidence>
<comment type="similarity">
    <text evidence="1 4">Belongs to the inositol phosphokinase (IPK) family.</text>
</comment>
<comment type="caution">
    <text evidence="6">The sequence shown here is derived from an EMBL/GenBank/DDBJ whole genome shotgun (WGS) entry which is preliminary data.</text>
</comment>
<feature type="compositionally biased region" description="Acidic residues" evidence="5">
    <location>
        <begin position="94"/>
        <end position="107"/>
    </location>
</feature>
<evidence type="ECO:0000256" key="3">
    <source>
        <dbReference type="ARBA" id="ARBA00022777"/>
    </source>
</evidence>
<organism evidence="6 7">
    <name type="scientific">Basidiobolus ranarum</name>
    <dbReference type="NCBI Taxonomy" id="34480"/>
    <lineage>
        <taxon>Eukaryota</taxon>
        <taxon>Fungi</taxon>
        <taxon>Fungi incertae sedis</taxon>
        <taxon>Zoopagomycota</taxon>
        <taxon>Entomophthoromycotina</taxon>
        <taxon>Basidiobolomycetes</taxon>
        <taxon>Basidiobolales</taxon>
        <taxon>Basidiobolaceae</taxon>
        <taxon>Basidiobolus</taxon>
    </lineage>
</organism>
<dbReference type="EMBL" id="JASJQH010000847">
    <property type="protein sequence ID" value="KAK9762742.1"/>
    <property type="molecule type" value="Genomic_DNA"/>
</dbReference>
<dbReference type="Pfam" id="PF03770">
    <property type="entry name" value="IPK"/>
    <property type="match status" value="1"/>
</dbReference>
<evidence type="ECO:0000313" key="6">
    <source>
        <dbReference type="EMBL" id="KAK9762742.1"/>
    </source>
</evidence>
<dbReference type="EC" id="2.7.-.-" evidence="4"/>
<feature type="region of interest" description="Disordered" evidence="5">
    <location>
        <begin position="79"/>
        <end position="107"/>
    </location>
</feature>
<evidence type="ECO:0000313" key="7">
    <source>
        <dbReference type="Proteomes" id="UP001479436"/>
    </source>
</evidence>
<dbReference type="PANTHER" id="PTHR12400">
    <property type="entry name" value="INOSITOL POLYPHOSPHATE KINASE"/>
    <property type="match status" value="1"/>
</dbReference>
<dbReference type="SUPFAM" id="SSF56104">
    <property type="entry name" value="SAICAR synthase-like"/>
    <property type="match status" value="1"/>
</dbReference>
<evidence type="ECO:0000256" key="2">
    <source>
        <dbReference type="ARBA" id="ARBA00022679"/>
    </source>
</evidence>
<keyword evidence="2 4" id="KW-0808">Transferase</keyword>